<protein>
    <submittedName>
        <fullName evidence="2">Carbohydrate ABC transporter substrate-binding protein (CUT1 family)</fullName>
    </submittedName>
</protein>
<gene>
    <name evidence="2" type="ORF">EDD28_1892</name>
</gene>
<dbReference type="SUPFAM" id="SSF53850">
    <property type="entry name" value="Periplasmic binding protein-like II"/>
    <property type="match status" value="1"/>
</dbReference>
<sequence length="436" mass="45505">MLAALTLVAACGGGTRPGQGGTGTDDGGGADGGGASGSTVATAWGLTGGVNEVLYKESLGWWNEANPDARIGLEFFANDAYKEKIRTALGAGNAPTLIYGWGGGGLKEYVDNGNVVDMTAETANLVDRVLPSVAAGGIFDGKVYGVPNSQSQPVILYYNQNVLDEAGVAVPTTWEELMSAVATLNEHGVAPFSVAGQSKWPYLMWIQYLTDRVGGPEAFQAVLDGEPGAWSDPAFAEALTMIQDLVKADGFVSGYGSIAADANADQALLYTGKAAFLLQGSWIYSSLKVDAPDFVADGLGFTTFPEVTGGAGDPLDIVGNTSNYWSVSATATDEAKAAATSYLDTIVFDDDYTQVLLDAGGVPPVAGLEDTIAKADDAEFIGLAYDMVKQAPHFQLSWDQALAPDAAQELLTNLEKIFLLQSTPEQFVDAMNKTIG</sequence>
<feature type="region of interest" description="Disordered" evidence="1">
    <location>
        <begin position="15"/>
        <end position="34"/>
    </location>
</feature>
<dbReference type="Gene3D" id="3.40.190.10">
    <property type="entry name" value="Periplasmic binding protein-like II"/>
    <property type="match status" value="2"/>
</dbReference>
<dbReference type="Pfam" id="PF01547">
    <property type="entry name" value="SBP_bac_1"/>
    <property type="match status" value="1"/>
</dbReference>
<evidence type="ECO:0000313" key="3">
    <source>
        <dbReference type="Proteomes" id="UP000275356"/>
    </source>
</evidence>
<organism evidence="2 3">
    <name type="scientific">Salana multivorans</name>
    <dbReference type="NCBI Taxonomy" id="120377"/>
    <lineage>
        <taxon>Bacteria</taxon>
        <taxon>Bacillati</taxon>
        <taxon>Actinomycetota</taxon>
        <taxon>Actinomycetes</taxon>
        <taxon>Micrococcales</taxon>
        <taxon>Beutenbergiaceae</taxon>
        <taxon>Salana</taxon>
    </lineage>
</organism>
<reference evidence="2 3" key="1">
    <citation type="submission" date="2018-11" db="EMBL/GenBank/DDBJ databases">
        <title>Sequencing the genomes of 1000 actinobacteria strains.</title>
        <authorList>
            <person name="Klenk H.-P."/>
        </authorList>
    </citation>
    <scope>NUCLEOTIDE SEQUENCE [LARGE SCALE GENOMIC DNA]</scope>
    <source>
        <strain evidence="2 3">DSM 13521</strain>
    </source>
</reference>
<name>A0A3N2DBW2_9MICO</name>
<accession>A0A3N2DBW2</accession>
<dbReference type="Proteomes" id="UP000275356">
    <property type="component" value="Unassembled WGS sequence"/>
</dbReference>
<dbReference type="PANTHER" id="PTHR43649">
    <property type="entry name" value="ARABINOSE-BINDING PROTEIN-RELATED"/>
    <property type="match status" value="1"/>
</dbReference>
<dbReference type="AlphaFoldDB" id="A0A3N2DBW2"/>
<comment type="caution">
    <text evidence="2">The sequence shown here is derived from an EMBL/GenBank/DDBJ whole genome shotgun (WGS) entry which is preliminary data.</text>
</comment>
<evidence type="ECO:0000256" key="1">
    <source>
        <dbReference type="SAM" id="MobiDB-lite"/>
    </source>
</evidence>
<evidence type="ECO:0000313" key="2">
    <source>
        <dbReference type="EMBL" id="ROR97295.1"/>
    </source>
</evidence>
<proteinExistence type="predicted"/>
<dbReference type="InterPro" id="IPR006059">
    <property type="entry name" value="SBP"/>
</dbReference>
<dbReference type="InterPro" id="IPR050490">
    <property type="entry name" value="Bact_solute-bd_prot1"/>
</dbReference>
<dbReference type="PANTHER" id="PTHR43649:SF14">
    <property type="entry name" value="BLR3389 PROTEIN"/>
    <property type="match status" value="1"/>
</dbReference>
<dbReference type="EMBL" id="RKHQ01000001">
    <property type="protein sequence ID" value="ROR97295.1"/>
    <property type="molecule type" value="Genomic_DNA"/>
</dbReference>
<keyword evidence="3" id="KW-1185">Reference proteome</keyword>